<dbReference type="Gene3D" id="3.40.50.300">
    <property type="entry name" value="P-loop containing nucleotide triphosphate hydrolases"/>
    <property type="match status" value="1"/>
</dbReference>
<dbReference type="Proteomes" id="UP000261082">
    <property type="component" value="Unassembled WGS sequence"/>
</dbReference>
<keyword evidence="3" id="KW-1185">Reference proteome</keyword>
<dbReference type="SUPFAM" id="SSF52540">
    <property type="entry name" value="P-loop containing nucleoside triphosphate hydrolases"/>
    <property type="match status" value="1"/>
</dbReference>
<comment type="caution">
    <text evidence="2">The sequence shown here is derived from an EMBL/GenBank/DDBJ whole genome shotgun (WGS) entry which is preliminary data.</text>
</comment>
<feature type="domain" description="NadR/Ttd14 AAA" evidence="1">
    <location>
        <begin position="5"/>
        <end position="169"/>
    </location>
</feature>
<proteinExistence type="predicted"/>
<evidence type="ECO:0000313" key="3">
    <source>
        <dbReference type="Proteomes" id="UP000261082"/>
    </source>
</evidence>
<dbReference type="AlphaFoldDB" id="A0A3E1Q8J2"/>
<dbReference type="RefSeq" id="WP_117160381.1">
    <property type="nucleotide sequence ID" value="NZ_QVID01000002.1"/>
</dbReference>
<name>A0A3E1Q8J2_9FLAO</name>
<dbReference type="InterPro" id="IPR038727">
    <property type="entry name" value="NadR/Ttd14_AAA_dom"/>
</dbReference>
<reference evidence="2 3" key="1">
    <citation type="journal article" date="2007" name="Int. J. Syst. Evol. Microbiol.">
        <title>Marixanthomonas ophiurae gen. nov., sp. nov., a marine bacterium of the family Flavobacteriaceae isolated from a deep-sea brittle star.</title>
        <authorList>
            <person name="Romanenko L.A."/>
            <person name="Uchino M."/>
            <person name="Frolova G.M."/>
            <person name="Mikhailov V.V."/>
        </authorList>
    </citation>
    <scope>NUCLEOTIDE SEQUENCE [LARGE SCALE GENOMIC DNA]</scope>
    <source>
        <strain evidence="2 3">KMM 3046</strain>
    </source>
</reference>
<protein>
    <submittedName>
        <fullName evidence="2">ATPase</fullName>
    </submittedName>
</protein>
<organism evidence="2 3">
    <name type="scientific">Marixanthomonas ophiurae</name>
    <dbReference type="NCBI Taxonomy" id="387659"/>
    <lineage>
        <taxon>Bacteria</taxon>
        <taxon>Pseudomonadati</taxon>
        <taxon>Bacteroidota</taxon>
        <taxon>Flavobacteriia</taxon>
        <taxon>Flavobacteriales</taxon>
        <taxon>Flavobacteriaceae</taxon>
        <taxon>Marixanthomonas</taxon>
    </lineage>
</organism>
<dbReference type="EMBL" id="QVID01000002">
    <property type="protein sequence ID" value="RFN58434.1"/>
    <property type="molecule type" value="Genomic_DNA"/>
</dbReference>
<accession>A0A3E1Q8J2</accession>
<dbReference type="OrthoDB" id="5638848at2"/>
<evidence type="ECO:0000259" key="1">
    <source>
        <dbReference type="Pfam" id="PF13521"/>
    </source>
</evidence>
<evidence type="ECO:0000313" key="2">
    <source>
        <dbReference type="EMBL" id="RFN58434.1"/>
    </source>
</evidence>
<sequence length="178" mass="20581">MKTKRIVITGGPGTGKTTLINELEKKGHSCLHEVSREVIKKAQKEGIEQLFLTNPILFSERLLEGRLQQFNEAESYNGALLFYDRGLPDVTAYMDYFGTTYSEIFTKSCMDNQYDTVFLLPPWKKIYKQDNERYENFEEAKKIHTALLKGYENYGYDVQLVPTGSVEERIAFILDNLK</sequence>
<dbReference type="InterPro" id="IPR027417">
    <property type="entry name" value="P-loop_NTPase"/>
</dbReference>
<dbReference type="Pfam" id="PF13521">
    <property type="entry name" value="AAA_28"/>
    <property type="match status" value="1"/>
</dbReference>
<gene>
    <name evidence="2" type="ORF">DZ858_14540</name>
</gene>